<reference evidence="2 3" key="1">
    <citation type="journal article" date="2023" name="Plants (Basel)">
        <title>Bridging the Gap: Combining Genomics and Transcriptomics Approaches to Understand Stylosanthes scabra, an Orphan Legume from the Brazilian Caatinga.</title>
        <authorList>
            <person name="Ferreira-Neto J.R.C."/>
            <person name="da Silva M.D."/>
            <person name="Binneck E."/>
            <person name="de Melo N.F."/>
            <person name="da Silva R.H."/>
            <person name="de Melo A.L.T.M."/>
            <person name="Pandolfi V."/>
            <person name="Bustamante F.O."/>
            <person name="Brasileiro-Vidal A.C."/>
            <person name="Benko-Iseppon A.M."/>
        </authorList>
    </citation>
    <scope>NUCLEOTIDE SEQUENCE [LARGE SCALE GENOMIC DNA]</scope>
    <source>
        <tissue evidence="2">Leaves</tissue>
    </source>
</reference>
<protein>
    <submittedName>
        <fullName evidence="2">Uncharacterized protein</fullName>
    </submittedName>
</protein>
<sequence length="161" mass="18396">MSVRIWCLDAQWCERPHMSALSLESRLNYISCIVSCLESNSFKMKSDGKPQVSLLEMNDEGDVRESRLATTTYEMSSLAIGTGIHYMHLCDTVWFALPDTGSSSGKQMKYMYVLRCPEVSPKVFELYELMPKVERKSPREAKKNKESKESGQKAKKSPIQR</sequence>
<feature type="region of interest" description="Disordered" evidence="1">
    <location>
        <begin position="135"/>
        <end position="161"/>
    </location>
</feature>
<organism evidence="2 3">
    <name type="scientific">Stylosanthes scabra</name>
    <dbReference type="NCBI Taxonomy" id="79078"/>
    <lineage>
        <taxon>Eukaryota</taxon>
        <taxon>Viridiplantae</taxon>
        <taxon>Streptophyta</taxon>
        <taxon>Embryophyta</taxon>
        <taxon>Tracheophyta</taxon>
        <taxon>Spermatophyta</taxon>
        <taxon>Magnoliopsida</taxon>
        <taxon>eudicotyledons</taxon>
        <taxon>Gunneridae</taxon>
        <taxon>Pentapetalae</taxon>
        <taxon>rosids</taxon>
        <taxon>fabids</taxon>
        <taxon>Fabales</taxon>
        <taxon>Fabaceae</taxon>
        <taxon>Papilionoideae</taxon>
        <taxon>50 kb inversion clade</taxon>
        <taxon>dalbergioids sensu lato</taxon>
        <taxon>Dalbergieae</taxon>
        <taxon>Pterocarpus clade</taxon>
        <taxon>Stylosanthes</taxon>
    </lineage>
</organism>
<comment type="caution">
    <text evidence="2">The sequence shown here is derived from an EMBL/GenBank/DDBJ whole genome shotgun (WGS) entry which is preliminary data.</text>
</comment>
<dbReference type="EMBL" id="JASCZI010181316">
    <property type="protein sequence ID" value="MED6181715.1"/>
    <property type="molecule type" value="Genomic_DNA"/>
</dbReference>
<feature type="compositionally biased region" description="Basic and acidic residues" evidence="1">
    <location>
        <begin position="135"/>
        <end position="152"/>
    </location>
</feature>
<evidence type="ECO:0000313" key="3">
    <source>
        <dbReference type="Proteomes" id="UP001341840"/>
    </source>
</evidence>
<name>A0ABU6WAW7_9FABA</name>
<accession>A0ABU6WAW7</accession>
<evidence type="ECO:0000256" key="1">
    <source>
        <dbReference type="SAM" id="MobiDB-lite"/>
    </source>
</evidence>
<dbReference type="Proteomes" id="UP001341840">
    <property type="component" value="Unassembled WGS sequence"/>
</dbReference>
<evidence type="ECO:0000313" key="2">
    <source>
        <dbReference type="EMBL" id="MED6181715.1"/>
    </source>
</evidence>
<gene>
    <name evidence="2" type="ORF">PIB30_021985</name>
</gene>
<keyword evidence="3" id="KW-1185">Reference proteome</keyword>
<proteinExistence type="predicted"/>